<dbReference type="SUPFAM" id="SSF53850">
    <property type="entry name" value="Periplasmic binding protein-like II"/>
    <property type="match status" value="1"/>
</dbReference>
<evidence type="ECO:0000256" key="4">
    <source>
        <dbReference type="ARBA" id="ARBA00023163"/>
    </source>
</evidence>
<dbReference type="Gene3D" id="3.40.190.290">
    <property type="match status" value="1"/>
</dbReference>
<gene>
    <name evidence="6" type="ORF">Q3982_05640</name>
</gene>
<comment type="similarity">
    <text evidence="1">Belongs to the LysR transcriptional regulatory family.</text>
</comment>
<evidence type="ECO:0000313" key="7">
    <source>
        <dbReference type="Proteomes" id="UP001168575"/>
    </source>
</evidence>
<dbReference type="InterPro" id="IPR005119">
    <property type="entry name" value="LysR_subst-bd"/>
</dbReference>
<evidence type="ECO:0000256" key="1">
    <source>
        <dbReference type="ARBA" id="ARBA00009437"/>
    </source>
</evidence>
<keyword evidence="7" id="KW-1185">Reference proteome</keyword>
<protein>
    <submittedName>
        <fullName evidence="6">LysR family transcriptional regulator substrate-binding protein</fullName>
    </submittedName>
</protein>
<dbReference type="Pfam" id="PF03466">
    <property type="entry name" value="LysR_substrate"/>
    <property type="match status" value="1"/>
</dbReference>
<evidence type="ECO:0000256" key="3">
    <source>
        <dbReference type="ARBA" id="ARBA00023125"/>
    </source>
</evidence>
<dbReference type="PANTHER" id="PTHR30346">
    <property type="entry name" value="TRANSCRIPTIONAL DUAL REGULATOR HCAR-RELATED"/>
    <property type="match status" value="1"/>
</dbReference>
<keyword evidence="3" id="KW-0238">DNA-binding</keyword>
<dbReference type="AlphaFoldDB" id="A0AA43UB76"/>
<dbReference type="CDD" id="cd05466">
    <property type="entry name" value="PBP2_LTTR_substrate"/>
    <property type="match status" value="1"/>
</dbReference>
<organism evidence="6 7">
    <name type="scientific">Phoenicibacter congonensis</name>
    <dbReference type="NCBI Taxonomy" id="1944646"/>
    <lineage>
        <taxon>Bacteria</taxon>
        <taxon>Bacillati</taxon>
        <taxon>Actinomycetota</taxon>
        <taxon>Coriobacteriia</taxon>
        <taxon>Eggerthellales</taxon>
        <taxon>Eggerthellaceae</taxon>
        <taxon>Phoenicibacter</taxon>
    </lineage>
</organism>
<dbReference type="GO" id="GO:0003700">
    <property type="term" value="F:DNA-binding transcription factor activity"/>
    <property type="evidence" value="ECO:0007669"/>
    <property type="project" value="TreeGrafter"/>
</dbReference>
<dbReference type="PANTHER" id="PTHR30346:SF0">
    <property type="entry name" value="HCA OPERON TRANSCRIPTIONAL ACTIVATOR HCAR"/>
    <property type="match status" value="1"/>
</dbReference>
<comment type="caution">
    <text evidence="6">The sequence shown here is derived from an EMBL/GenBank/DDBJ whole genome shotgun (WGS) entry which is preliminary data.</text>
</comment>
<accession>A0AA43UB76</accession>
<evidence type="ECO:0000256" key="2">
    <source>
        <dbReference type="ARBA" id="ARBA00023015"/>
    </source>
</evidence>
<name>A0AA43UB76_9ACTN</name>
<dbReference type="GO" id="GO:0032993">
    <property type="term" value="C:protein-DNA complex"/>
    <property type="evidence" value="ECO:0007669"/>
    <property type="project" value="TreeGrafter"/>
</dbReference>
<dbReference type="Proteomes" id="UP001168575">
    <property type="component" value="Unassembled WGS sequence"/>
</dbReference>
<keyword evidence="2" id="KW-0805">Transcription regulation</keyword>
<dbReference type="GO" id="GO:0003677">
    <property type="term" value="F:DNA binding"/>
    <property type="evidence" value="ECO:0007669"/>
    <property type="project" value="UniProtKB-KW"/>
</dbReference>
<keyword evidence="4" id="KW-0804">Transcription</keyword>
<evidence type="ECO:0000313" key="6">
    <source>
        <dbReference type="EMBL" id="MDO4842142.1"/>
    </source>
</evidence>
<dbReference type="EMBL" id="JAUMVS010000101">
    <property type="protein sequence ID" value="MDO4842142.1"/>
    <property type="molecule type" value="Genomic_DNA"/>
</dbReference>
<evidence type="ECO:0000259" key="5">
    <source>
        <dbReference type="Pfam" id="PF03466"/>
    </source>
</evidence>
<feature type="domain" description="LysR substrate-binding" evidence="5">
    <location>
        <begin position="39"/>
        <end position="211"/>
    </location>
</feature>
<reference evidence="6" key="1">
    <citation type="submission" date="2023-07" db="EMBL/GenBank/DDBJ databases">
        <title>Between Cages and Wild: Unraveling the Impact of Captivity on Animal Microbiomes and Antimicrobial Resistance.</title>
        <authorList>
            <person name="Schmartz G.P."/>
            <person name="Rehner J."/>
            <person name="Schuff M.J."/>
            <person name="Becker S.L."/>
            <person name="Kravczyk M."/>
            <person name="Gurevich A."/>
            <person name="Francke R."/>
            <person name="Mueller R."/>
            <person name="Keller V."/>
            <person name="Keller A."/>
        </authorList>
    </citation>
    <scope>NUCLEOTIDE SEQUENCE</scope>
    <source>
        <strain evidence="6">S12M_St_49</strain>
    </source>
</reference>
<proteinExistence type="inferred from homology"/>
<sequence>MAKNFAVSGQHYLFSVQAFAHTILTMGGDVYDYAYRDRSTAGIIDDVKNGTSELGIIVETTRTKDKIEAALAEAGLKFVGIKESRPMIALSASHPLSNASSLKLEQLESWPYLYFEQRPESPVEFCEEALSDVPRKKTIACNDRASLSELAVAVNGYTVTSGILVGITDGGSLATVPLETDETLCLGYVVKENSSFSPAAERFVEELTKELNLYAK</sequence>